<reference evidence="3" key="2">
    <citation type="submission" date="2015-01" db="EMBL/GenBank/DDBJ databases">
        <title>Evolutionary Origins and Diversification of the Mycorrhizal Mutualists.</title>
        <authorList>
            <consortium name="DOE Joint Genome Institute"/>
            <consortium name="Mycorrhizal Genomics Consortium"/>
            <person name="Kohler A."/>
            <person name="Kuo A."/>
            <person name="Nagy L.G."/>
            <person name="Floudas D."/>
            <person name="Copeland A."/>
            <person name="Barry K.W."/>
            <person name="Cichocki N."/>
            <person name="Veneault-Fourrey C."/>
            <person name="LaButti K."/>
            <person name="Lindquist E.A."/>
            <person name="Lipzen A."/>
            <person name="Lundell T."/>
            <person name="Morin E."/>
            <person name="Murat C."/>
            <person name="Riley R."/>
            <person name="Ohm R."/>
            <person name="Sun H."/>
            <person name="Tunlid A."/>
            <person name="Henrissat B."/>
            <person name="Grigoriev I.V."/>
            <person name="Hibbett D.S."/>
            <person name="Martin F."/>
        </authorList>
    </citation>
    <scope>NUCLEOTIDE SEQUENCE [LARGE SCALE GENOMIC DNA]</scope>
    <source>
        <strain evidence="3">Foug A</strain>
    </source>
</reference>
<evidence type="ECO:0000256" key="1">
    <source>
        <dbReference type="SAM" id="MobiDB-lite"/>
    </source>
</evidence>
<keyword evidence="3" id="KW-1185">Reference proteome</keyword>
<proteinExistence type="predicted"/>
<dbReference type="HOGENOM" id="CLU_3107758_0_0_1"/>
<feature type="region of interest" description="Disordered" evidence="1">
    <location>
        <begin position="29"/>
        <end position="51"/>
    </location>
</feature>
<accession>A0A0C3D4D3</accession>
<sequence length="51" mass="5497">MSSSSSLRNFAGGWTKHLEHRQRVRLSPDLTLTVAGAGQPSKSTGRMDGAR</sequence>
<name>A0A0C3D4D3_9AGAM</name>
<protein>
    <submittedName>
        <fullName evidence="2">Uncharacterized protein</fullName>
    </submittedName>
</protein>
<gene>
    <name evidence="2" type="ORF">SCLCIDRAFT_1224958</name>
</gene>
<dbReference type="Proteomes" id="UP000053989">
    <property type="component" value="Unassembled WGS sequence"/>
</dbReference>
<evidence type="ECO:0000313" key="3">
    <source>
        <dbReference type="Proteomes" id="UP000053989"/>
    </source>
</evidence>
<dbReference type="AlphaFoldDB" id="A0A0C3D4D3"/>
<reference evidence="2 3" key="1">
    <citation type="submission" date="2014-04" db="EMBL/GenBank/DDBJ databases">
        <authorList>
            <consortium name="DOE Joint Genome Institute"/>
            <person name="Kuo A."/>
            <person name="Kohler A."/>
            <person name="Nagy L.G."/>
            <person name="Floudas D."/>
            <person name="Copeland A."/>
            <person name="Barry K.W."/>
            <person name="Cichocki N."/>
            <person name="Veneault-Fourrey C."/>
            <person name="LaButti K."/>
            <person name="Lindquist E.A."/>
            <person name="Lipzen A."/>
            <person name="Lundell T."/>
            <person name="Morin E."/>
            <person name="Murat C."/>
            <person name="Sun H."/>
            <person name="Tunlid A."/>
            <person name="Henrissat B."/>
            <person name="Grigoriev I.V."/>
            <person name="Hibbett D.S."/>
            <person name="Martin F."/>
            <person name="Nordberg H.P."/>
            <person name="Cantor M.N."/>
            <person name="Hua S.X."/>
        </authorList>
    </citation>
    <scope>NUCLEOTIDE SEQUENCE [LARGE SCALE GENOMIC DNA]</scope>
    <source>
        <strain evidence="2 3">Foug A</strain>
    </source>
</reference>
<dbReference type="InParanoid" id="A0A0C3D4D3"/>
<dbReference type="EMBL" id="KN822300">
    <property type="protein sequence ID" value="KIM50976.1"/>
    <property type="molecule type" value="Genomic_DNA"/>
</dbReference>
<evidence type="ECO:0000313" key="2">
    <source>
        <dbReference type="EMBL" id="KIM50976.1"/>
    </source>
</evidence>
<organism evidence="2 3">
    <name type="scientific">Scleroderma citrinum Foug A</name>
    <dbReference type="NCBI Taxonomy" id="1036808"/>
    <lineage>
        <taxon>Eukaryota</taxon>
        <taxon>Fungi</taxon>
        <taxon>Dikarya</taxon>
        <taxon>Basidiomycota</taxon>
        <taxon>Agaricomycotina</taxon>
        <taxon>Agaricomycetes</taxon>
        <taxon>Agaricomycetidae</taxon>
        <taxon>Boletales</taxon>
        <taxon>Sclerodermatineae</taxon>
        <taxon>Sclerodermataceae</taxon>
        <taxon>Scleroderma</taxon>
    </lineage>
</organism>